<dbReference type="InterPro" id="IPR005330">
    <property type="entry name" value="MHYT_dom"/>
</dbReference>
<dbReference type="PANTHER" id="PTHR35152:SF1">
    <property type="entry name" value="DOMAIN SIGNALLING PROTEIN, PUTATIVE (AFU_ORTHOLOGUE AFUA_5G11310)-RELATED"/>
    <property type="match status" value="1"/>
</dbReference>
<evidence type="ECO:0000313" key="6">
    <source>
        <dbReference type="Proteomes" id="UP000221168"/>
    </source>
</evidence>
<name>A0A2G1QP34_9HYPH</name>
<evidence type="ECO:0000313" key="5">
    <source>
        <dbReference type="EMBL" id="PHP67220.1"/>
    </source>
</evidence>
<evidence type="ECO:0000256" key="1">
    <source>
        <dbReference type="PROSITE-ProRule" id="PRU00244"/>
    </source>
</evidence>
<feature type="transmembrane region" description="Helical" evidence="1">
    <location>
        <begin position="12"/>
        <end position="31"/>
    </location>
</feature>
<gene>
    <name evidence="5" type="ORF">CSC94_09230</name>
</gene>
<keyword evidence="1" id="KW-0812">Transmembrane</keyword>
<comment type="caution">
    <text evidence="5">The sequence shown here is derived from an EMBL/GenBank/DDBJ whole genome shotgun (WGS) entry which is preliminary data.</text>
</comment>
<feature type="domain" description="HTH LytTR-type" evidence="4">
    <location>
        <begin position="275"/>
        <end position="380"/>
    </location>
</feature>
<evidence type="ECO:0000259" key="4">
    <source>
        <dbReference type="PROSITE" id="PS50930"/>
    </source>
</evidence>
<keyword evidence="6" id="KW-1185">Reference proteome</keyword>
<dbReference type="SMART" id="SM00850">
    <property type="entry name" value="LytTR"/>
    <property type="match status" value="1"/>
</dbReference>
<dbReference type="PROSITE" id="PS50930">
    <property type="entry name" value="HTH_LYTTR"/>
    <property type="match status" value="1"/>
</dbReference>
<dbReference type="Proteomes" id="UP000221168">
    <property type="component" value="Unassembled WGS sequence"/>
</dbReference>
<dbReference type="Pfam" id="PF04397">
    <property type="entry name" value="LytTR"/>
    <property type="match status" value="1"/>
</dbReference>
<evidence type="ECO:0000259" key="3">
    <source>
        <dbReference type="PROSITE" id="PS50924"/>
    </source>
</evidence>
<dbReference type="InterPro" id="IPR012073">
    <property type="entry name" value="LytTR_MHYT"/>
</dbReference>
<dbReference type="RefSeq" id="WP_099306047.1">
    <property type="nucleotide sequence ID" value="NZ_PDVP01000004.1"/>
</dbReference>
<dbReference type="Pfam" id="PF03707">
    <property type="entry name" value="MHYT"/>
    <property type="match status" value="2"/>
</dbReference>
<feature type="transmembrane region" description="Helical" evidence="1">
    <location>
        <begin position="210"/>
        <end position="232"/>
    </location>
</feature>
<protein>
    <submittedName>
        <fullName evidence="5">Carbon monoxide dehydrogenase</fullName>
    </submittedName>
</protein>
<dbReference type="OrthoDB" id="9781059at2"/>
<dbReference type="GO" id="GO:0003677">
    <property type="term" value="F:DNA binding"/>
    <property type="evidence" value="ECO:0007669"/>
    <property type="project" value="InterPro"/>
</dbReference>
<feature type="transmembrane region" description="Helical" evidence="1">
    <location>
        <begin position="72"/>
        <end position="95"/>
    </location>
</feature>
<feature type="region of interest" description="Disordered" evidence="2">
    <location>
        <begin position="237"/>
        <end position="261"/>
    </location>
</feature>
<dbReference type="PANTHER" id="PTHR35152">
    <property type="entry name" value="DOMAIN SIGNALLING PROTEIN, PUTATIVE (AFU_ORTHOLOGUE AFUA_5G11310)-RELATED"/>
    <property type="match status" value="1"/>
</dbReference>
<feature type="transmembrane region" description="Helical" evidence="1">
    <location>
        <begin position="43"/>
        <end position="66"/>
    </location>
</feature>
<dbReference type="EMBL" id="PDVP01000004">
    <property type="protein sequence ID" value="PHP67220.1"/>
    <property type="molecule type" value="Genomic_DNA"/>
</dbReference>
<evidence type="ECO:0000256" key="2">
    <source>
        <dbReference type="SAM" id="MobiDB-lite"/>
    </source>
</evidence>
<reference evidence="5 6" key="1">
    <citation type="submission" date="2017-10" db="EMBL/GenBank/DDBJ databases">
        <title>Sedimentibacterium mangrovi gen. nov., sp. nov., a novel member of family Phyllobacteriacea isolated from mangrove sediment.</title>
        <authorList>
            <person name="Liao H."/>
            <person name="Tian Y."/>
        </authorList>
    </citation>
    <scope>NUCLEOTIDE SEQUENCE [LARGE SCALE GENOMIC DNA]</scope>
    <source>
        <strain evidence="5 6">X9-2-2</strain>
    </source>
</reference>
<proteinExistence type="predicted"/>
<sequence>MLEYSHDWRLVAVAFAIALMAGFTGLSLTRGASRLDTGRRKAVVSMASVALGGGIWSMHFVAMLGLQLPILYFYDVLTTLISALVAILMTGVALLILHFRKRTNGNLALAGAVIGLGIVAMHYIGMSGMELCLPVYTPFGLGGAFAASIALSTLAVRVAYSERGRRNIVLGTGCFGTAVVLVHFIAMAGTGFLPAGVPGAIGPAISNETLAILVTLSTFLISAAFLLTGITFTPPAGQPDSGETAPAAAATSTQAGPVHGQAWPQSLGAGTSLRVPHEKGGKTFFLDPAVISAVRAEGHYTRLHVGAETLFSPWSISEAQDRLTPAGFLRVHRSYLINPAHVVKFERLKDSGQCSVQGAEHLWIPVSRTRLSQFREELGL</sequence>
<dbReference type="GO" id="GO:0016020">
    <property type="term" value="C:membrane"/>
    <property type="evidence" value="ECO:0007669"/>
    <property type="project" value="UniProtKB-UniRule"/>
</dbReference>
<feature type="domain" description="MHYT" evidence="3">
    <location>
        <begin position="6"/>
        <end position="193"/>
    </location>
</feature>
<feature type="transmembrane region" description="Helical" evidence="1">
    <location>
        <begin position="136"/>
        <end position="156"/>
    </location>
</feature>
<dbReference type="Gene3D" id="2.40.50.1020">
    <property type="entry name" value="LytTr DNA-binding domain"/>
    <property type="match status" value="1"/>
</dbReference>
<dbReference type="PIRSF" id="PIRSF036615">
    <property type="entry name" value="MHYT_LytTR"/>
    <property type="match status" value="1"/>
</dbReference>
<accession>A0A2G1QP34</accession>
<organism evidence="5 6">
    <name type="scientific">Zhengella mangrovi</name>
    <dbReference type="NCBI Taxonomy" id="1982044"/>
    <lineage>
        <taxon>Bacteria</taxon>
        <taxon>Pseudomonadati</taxon>
        <taxon>Pseudomonadota</taxon>
        <taxon>Alphaproteobacteria</taxon>
        <taxon>Hyphomicrobiales</taxon>
        <taxon>Notoacmeibacteraceae</taxon>
        <taxon>Zhengella</taxon>
    </lineage>
</organism>
<keyword evidence="1" id="KW-1133">Transmembrane helix</keyword>
<dbReference type="PROSITE" id="PS50924">
    <property type="entry name" value="MHYT"/>
    <property type="match status" value="1"/>
</dbReference>
<feature type="transmembrane region" description="Helical" evidence="1">
    <location>
        <begin position="107"/>
        <end position="124"/>
    </location>
</feature>
<dbReference type="InterPro" id="IPR007492">
    <property type="entry name" value="LytTR_DNA-bd_dom"/>
</dbReference>
<feature type="compositionally biased region" description="Low complexity" evidence="2">
    <location>
        <begin position="244"/>
        <end position="255"/>
    </location>
</feature>
<feature type="transmembrane region" description="Helical" evidence="1">
    <location>
        <begin position="168"/>
        <end position="190"/>
    </location>
</feature>
<dbReference type="AlphaFoldDB" id="A0A2G1QP34"/>
<keyword evidence="1" id="KW-0472">Membrane</keyword>